<comment type="caution">
    <text evidence="3">The sequence shown here is derived from an EMBL/GenBank/DDBJ whole genome shotgun (WGS) entry which is preliminary data.</text>
</comment>
<evidence type="ECO:0000256" key="2">
    <source>
        <dbReference type="SAM" id="Phobius"/>
    </source>
</evidence>
<keyword evidence="2" id="KW-0812">Transmembrane</keyword>
<dbReference type="AlphaFoldDB" id="A0A8H3CA82"/>
<evidence type="ECO:0000313" key="3">
    <source>
        <dbReference type="EMBL" id="CAE6474946.1"/>
    </source>
</evidence>
<accession>A0A8H3CA82</accession>
<keyword evidence="2" id="KW-0472">Membrane</keyword>
<dbReference type="SUPFAM" id="SSF50978">
    <property type="entry name" value="WD40 repeat-like"/>
    <property type="match status" value="1"/>
</dbReference>
<gene>
    <name evidence="3" type="ORF">RDB_LOCUS79955</name>
</gene>
<dbReference type="Proteomes" id="UP000663853">
    <property type="component" value="Unassembled WGS sequence"/>
</dbReference>
<sequence>MSESSLALAETTPVTTPLTTSDFDSVRDSPAKTALTTSLKSPLAVSLGSDGSSGALSDYMLVFEHPESTLHGNIKSAVSTSGTYLVSIGDTDQVSLLDVKANRHIGRLNFGSNGSRVAAMYWFSDDEILLGTFTGQVFIVKILKDQILFPDSNQVADVSLLMHRTREPIVDLAYESTSNLLAYAHCHVLLVFCVQPHRSWNFKHPIVARIPSYFENEIWEYLSVFIVGDDNKYVLVGADRGFVLWTTQLDKQSITWHGFDTFEMAKFALSPDLKFICGTSIDSSVYIWPMGPEGPLFDQVRTFCVPIGHHFVSGVSARPLVALNGRVMAAGNCGCLYMALSNGEVIDASTMGPYCCTTFQIQCIQSHENMVYLTVQGPDSNYRTMAFTNDRETLDKLEEAYVETHSPIGDGVTCKQTEQQIITPEANRLVQQVKKNPTQLNAQVIGPQPATGSRWKGFWATAGSLLVRIFVWGYFAVTLVALAILIQFYINESLMFSYYYKNKYLSLHFLIL</sequence>
<reference evidence="3" key="1">
    <citation type="submission" date="2021-01" db="EMBL/GenBank/DDBJ databases">
        <authorList>
            <person name="Kaushik A."/>
        </authorList>
    </citation>
    <scope>NUCLEOTIDE SEQUENCE</scope>
    <source>
        <strain evidence="3">AG6-10EEA</strain>
    </source>
</reference>
<organism evidence="3 4">
    <name type="scientific">Rhizoctonia solani</name>
    <dbReference type="NCBI Taxonomy" id="456999"/>
    <lineage>
        <taxon>Eukaryota</taxon>
        <taxon>Fungi</taxon>
        <taxon>Dikarya</taxon>
        <taxon>Basidiomycota</taxon>
        <taxon>Agaricomycotina</taxon>
        <taxon>Agaricomycetes</taxon>
        <taxon>Cantharellales</taxon>
        <taxon>Ceratobasidiaceae</taxon>
        <taxon>Rhizoctonia</taxon>
    </lineage>
</organism>
<dbReference type="InterPro" id="IPR036322">
    <property type="entry name" value="WD40_repeat_dom_sf"/>
</dbReference>
<proteinExistence type="predicted"/>
<keyword evidence="2" id="KW-1133">Transmembrane helix</keyword>
<evidence type="ECO:0000313" key="4">
    <source>
        <dbReference type="Proteomes" id="UP000663853"/>
    </source>
</evidence>
<dbReference type="Gene3D" id="2.130.10.10">
    <property type="entry name" value="YVTN repeat-like/Quinoprotein amine dehydrogenase"/>
    <property type="match status" value="1"/>
</dbReference>
<name>A0A8H3CA82_9AGAM</name>
<dbReference type="InterPro" id="IPR015943">
    <property type="entry name" value="WD40/YVTN_repeat-like_dom_sf"/>
</dbReference>
<feature type="compositionally biased region" description="Low complexity" evidence="1">
    <location>
        <begin position="11"/>
        <end position="20"/>
    </location>
</feature>
<feature type="region of interest" description="Disordered" evidence="1">
    <location>
        <begin position="1"/>
        <end position="22"/>
    </location>
</feature>
<protein>
    <submittedName>
        <fullName evidence="3">Uncharacterized protein</fullName>
    </submittedName>
</protein>
<feature type="transmembrane region" description="Helical" evidence="2">
    <location>
        <begin position="469"/>
        <end position="490"/>
    </location>
</feature>
<evidence type="ECO:0000256" key="1">
    <source>
        <dbReference type="SAM" id="MobiDB-lite"/>
    </source>
</evidence>
<dbReference type="EMBL" id="CAJMXA010002052">
    <property type="protein sequence ID" value="CAE6474946.1"/>
    <property type="molecule type" value="Genomic_DNA"/>
</dbReference>